<dbReference type="InterPro" id="IPR011978">
    <property type="entry name" value="YgfB-like"/>
</dbReference>
<gene>
    <name evidence="3" type="ORF">C7446_0157</name>
</gene>
<evidence type="ECO:0000256" key="1">
    <source>
        <dbReference type="ARBA" id="ARBA00038308"/>
    </source>
</evidence>
<organism evidence="3 4">
    <name type="scientific">Kushneria sinocarnis</name>
    <dbReference type="NCBI Taxonomy" id="595502"/>
    <lineage>
        <taxon>Bacteria</taxon>
        <taxon>Pseudomonadati</taxon>
        <taxon>Pseudomonadota</taxon>
        <taxon>Gammaproteobacteria</taxon>
        <taxon>Oceanospirillales</taxon>
        <taxon>Halomonadaceae</taxon>
        <taxon>Kushneria</taxon>
    </lineage>
</organism>
<dbReference type="PANTHER" id="PTHR37528:SF1">
    <property type="entry name" value="UPF0149 PROTEIN YGFB"/>
    <property type="match status" value="1"/>
</dbReference>
<comment type="similarity">
    <text evidence="1">Belongs to the UPF0149 family.</text>
</comment>
<keyword evidence="4" id="KW-1185">Reference proteome</keyword>
<dbReference type="PANTHER" id="PTHR37528">
    <property type="entry name" value="UPF0149 PROTEIN YGFB"/>
    <property type="match status" value="1"/>
</dbReference>
<evidence type="ECO:0000256" key="2">
    <source>
        <dbReference type="SAM" id="MobiDB-lite"/>
    </source>
</evidence>
<evidence type="ECO:0000313" key="3">
    <source>
        <dbReference type="EMBL" id="RKR07345.1"/>
    </source>
</evidence>
<comment type="caution">
    <text evidence="3">The sequence shown here is derived from an EMBL/GenBank/DDBJ whole genome shotgun (WGS) entry which is preliminary data.</text>
</comment>
<accession>A0A420X0Z4</accession>
<dbReference type="AlphaFoldDB" id="A0A420X0Z4"/>
<sequence>MSTDQPPADFATVADVFLAHGSLQSPAFLDGQLSARLALDDIDAEYWLTLVCETMGVEEPRSRDEAQILLAWRSQARERLSTSEMSFEPLLPDELFSLAERAQALREWCQGFNEVIAEVDEERRRAWPAMLREALEDLGHMSDIDTELTDSRENEDDLFALTDHARMAALMLYTEQHPGRPQVEQPEDDSNPATRH</sequence>
<dbReference type="Proteomes" id="UP000281975">
    <property type="component" value="Unassembled WGS sequence"/>
</dbReference>
<dbReference type="SUPFAM" id="SSF101327">
    <property type="entry name" value="YgfB-like"/>
    <property type="match status" value="1"/>
</dbReference>
<feature type="region of interest" description="Disordered" evidence="2">
    <location>
        <begin position="173"/>
        <end position="196"/>
    </location>
</feature>
<dbReference type="Gene3D" id="1.20.120.740">
    <property type="entry name" value="YgfB uncharacterised protein family UPF0149, PF03695"/>
    <property type="match status" value="1"/>
</dbReference>
<protein>
    <recommendedName>
        <fullName evidence="5">YecA family protein</fullName>
    </recommendedName>
</protein>
<dbReference type="OrthoDB" id="9783391at2"/>
<reference evidence="3 4" key="1">
    <citation type="submission" date="2018-10" db="EMBL/GenBank/DDBJ databases">
        <title>Genomic Encyclopedia of Type Strains, Phase IV (KMG-IV): sequencing the most valuable type-strain genomes for metagenomic binning, comparative biology and taxonomic classification.</title>
        <authorList>
            <person name="Goeker M."/>
        </authorList>
    </citation>
    <scope>NUCLEOTIDE SEQUENCE [LARGE SCALE GENOMIC DNA]</scope>
    <source>
        <strain evidence="3 4">DSM 23229</strain>
    </source>
</reference>
<dbReference type="InterPro" id="IPR036255">
    <property type="entry name" value="YgfB-like_sf"/>
</dbReference>
<evidence type="ECO:0008006" key="5">
    <source>
        <dbReference type="Google" id="ProtNLM"/>
    </source>
</evidence>
<dbReference type="Pfam" id="PF03695">
    <property type="entry name" value="UPF0149"/>
    <property type="match status" value="1"/>
</dbReference>
<dbReference type="RefSeq" id="WP_121170331.1">
    <property type="nucleotide sequence ID" value="NZ_RBIN01000001.1"/>
</dbReference>
<dbReference type="EMBL" id="RBIN01000001">
    <property type="protein sequence ID" value="RKR07345.1"/>
    <property type="molecule type" value="Genomic_DNA"/>
</dbReference>
<proteinExistence type="inferred from homology"/>
<dbReference type="GO" id="GO:0005829">
    <property type="term" value="C:cytosol"/>
    <property type="evidence" value="ECO:0007669"/>
    <property type="project" value="TreeGrafter"/>
</dbReference>
<evidence type="ECO:0000313" key="4">
    <source>
        <dbReference type="Proteomes" id="UP000281975"/>
    </source>
</evidence>
<name>A0A420X0Z4_9GAMM</name>